<accession>A0A5N6MH93</accession>
<evidence type="ECO:0000313" key="3">
    <source>
        <dbReference type="EMBL" id="KAD3633094.1"/>
    </source>
</evidence>
<dbReference type="AlphaFoldDB" id="A0A5N6MH93"/>
<dbReference type="Pfam" id="PF02720">
    <property type="entry name" value="DUF222"/>
    <property type="match status" value="1"/>
</dbReference>
<evidence type="ECO:0000256" key="1">
    <source>
        <dbReference type="SAM" id="MobiDB-lite"/>
    </source>
</evidence>
<dbReference type="SMART" id="SM00507">
    <property type="entry name" value="HNHc"/>
    <property type="match status" value="1"/>
</dbReference>
<protein>
    <submittedName>
        <fullName evidence="3">DUF222 domain-containing protein</fullName>
    </submittedName>
</protein>
<dbReference type="Gene3D" id="1.10.30.50">
    <property type="match status" value="1"/>
</dbReference>
<dbReference type="RefSeq" id="WP_152272315.1">
    <property type="nucleotide sequence ID" value="NZ_VTFX01000004.1"/>
</dbReference>
<feature type="domain" description="HNH nuclease" evidence="2">
    <location>
        <begin position="511"/>
        <end position="563"/>
    </location>
</feature>
<organism evidence="3 4">
    <name type="scientific">Arthrobacter yangruifuii</name>
    <dbReference type="NCBI Taxonomy" id="2606616"/>
    <lineage>
        <taxon>Bacteria</taxon>
        <taxon>Bacillati</taxon>
        <taxon>Actinomycetota</taxon>
        <taxon>Actinomycetes</taxon>
        <taxon>Micrococcales</taxon>
        <taxon>Micrococcaceae</taxon>
        <taxon>Arthrobacter</taxon>
    </lineage>
</organism>
<dbReference type="Proteomes" id="UP000326852">
    <property type="component" value="Unassembled WGS sequence"/>
</dbReference>
<feature type="compositionally biased region" description="Acidic residues" evidence="1">
    <location>
        <begin position="52"/>
        <end position="61"/>
    </location>
</feature>
<comment type="caution">
    <text evidence="3">The sequence shown here is derived from an EMBL/GenBank/DDBJ whole genome shotgun (WGS) entry which is preliminary data.</text>
</comment>
<proteinExistence type="predicted"/>
<reference evidence="3 4" key="1">
    <citation type="submission" date="2019-08" db="EMBL/GenBank/DDBJ databases">
        <title>Arthrobacter sp. nov., isolated from plateau pika and Tibetan wild ass.</title>
        <authorList>
            <person name="Ge Y."/>
        </authorList>
    </citation>
    <scope>NUCLEOTIDE SEQUENCE [LARGE SCALE GENOMIC DNA]</scope>
    <source>
        <strain evidence="3 4">785</strain>
    </source>
</reference>
<feature type="compositionally biased region" description="Low complexity" evidence="1">
    <location>
        <begin position="62"/>
        <end position="84"/>
    </location>
</feature>
<evidence type="ECO:0000259" key="2">
    <source>
        <dbReference type="SMART" id="SM00507"/>
    </source>
</evidence>
<feature type="region of interest" description="Disordered" evidence="1">
    <location>
        <begin position="407"/>
        <end position="439"/>
    </location>
</feature>
<dbReference type="EMBL" id="VTFX01000004">
    <property type="protein sequence ID" value="KAD3633094.1"/>
    <property type="molecule type" value="Genomic_DNA"/>
</dbReference>
<evidence type="ECO:0000313" key="4">
    <source>
        <dbReference type="Proteomes" id="UP000326852"/>
    </source>
</evidence>
<dbReference type="InterPro" id="IPR003870">
    <property type="entry name" value="DUF222"/>
</dbReference>
<keyword evidence="4" id="KW-1185">Reference proteome</keyword>
<name>A0A5N6MH93_9MICC</name>
<sequence>MDQLGNTERTTEEQGSEDQQPKGSAGDTDAPRTPCTLAVYRAVPDVSGDAGDGTDSDDDGIQTDSTESSSGTGSTGTGSTPSATLFDVPIPSPESPQVPTEAPAAGSAPNSTGGLDAGSASAAADTTPAATEPGFVPEDTTGSAGSKPTDPAEPSSVPTDTAGRDGFPDGFTGVLAMANLESFDEQATGEVLARLAHLVRWTQAQQARAINHMEELFRKDVCRHFGSEGPGLAFSVAASECAAILNVPQTTAQGMMVEAGRLCSTHTATLTGLEEGRFSYAHAQVVLDQCENIPSAELPEFEAELLATAEGITRPQFCAKARRLREEKYPETIPERHRTAFEKRKVILERDEDGMSWLSANLRAEHAQQIYTALCTSARGEQADGDLRTADQLRADILTQLLMGGLGSPRAGGSNGGTASAGRTDKVGGPKSEESSGSMGVLPRAEIMVLINAETLFGADEQPAELHGYGPISAEAARRLARNAAHWTGLAQDPTTGEILGVGRRRKVPAGLARWLRARDGTCRFPGCRVSTAVTEIDHTTDWAKGGDTEHGNLEHLCRRHHRFKTLGYWKAAQPTPGVMEWTSPTGRVYRTDPFLELNPTSSSSMSGQQATDQRESVPPF</sequence>
<feature type="compositionally biased region" description="Basic and acidic residues" evidence="1">
    <location>
        <begin position="423"/>
        <end position="434"/>
    </location>
</feature>
<feature type="region of interest" description="Disordered" evidence="1">
    <location>
        <begin position="1"/>
        <end position="168"/>
    </location>
</feature>
<feature type="compositionally biased region" description="Low complexity" evidence="1">
    <location>
        <begin position="111"/>
        <end position="131"/>
    </location>
</feature>
<feature type="region of interest" description="Disordered" evidence="1">
    <location>
        <begin position="599"/>
        <end position="621"/>
    </location>
</feature>
<gene>
    <name evidence="3" type="ORF">GD627_09655</name>
</gene>
<dbReference type="CDD" id="cd00085">
    <property type="entry name" value="HNHc"/>
    <property type="match status" value="1"/>
</dbReference>
<feature type="compositionally biased region" description="Polar residues" evidence="1">
    <location>
        <begin position="599"/>
        <end position="612"/>
    </location>
</feature>
<dbReference type="InterPro" id="IPR003615">
    <property type="entry name" value="HNH_nuc"/>
</dbReference>